<keyword evidence="3" id="KW-1185">Reference proteome</keyword>
<comment type="caution">
    <text evidence="2">The sequence shown here is derived from an EMBL/GenBank/DDBJ whole genome shotgun (WGS) entry which is preliminary data.</text>
</comment>
<evidence type="ECO:0000313" key="2">
    <source>
        <dbReference type="EMBL" id="KAK0647399.1"/>
    </source>
</evidence>
<protein>
    <submittedName>
        <fullName evidence="2">Uncharacterized protein</fullName>
    </submittedName>
</protein>
<accession>A0AA39Y7C7</accession>
<evidence type="ECO:0000256" key="1">
    <source>
        <dbReference type="SAM" id="MobiDB-lite"/>
    </source>
</evidence>
<reference evidence="2" key="1">
    <citation type="submission" date="2023-06" db="EMBL/GenBank/DDBJ databases">
        <title>Multi-omics analyses reveal the molecular pathogenesis toolkit of Lasiodiplodia hormozganensis, a cross-kingdom pathogen.</title>
        <authorList>
            <person name="Felix C."/>
            <person name="Meneses R."/>
            <person name="Goncalves M.F.M."/>
            <person name="Tilleman L."/>
            <person name="Duarte A.S."/>
            <person name="Jorrin-Novo J.V."/>
            <person name="Van De Peer Y."/>
            <person name="Deforce D."/>
            <person name="Van Nieuwerburgh F."/>
            <person name="Esteves A.C."/>
            <person name="Alves A."/>
        </authorList>
    </citation>
    <scope>NUCLEOTIDE SEQUENCE</scope>
    <source>
        <strain evidence="2">CBS 339.90</strain>
    </source>
</reference>
<organism evidence="2 3">
    <name type="scientific">Lasiodiplodia hormozganensis</name>
    <dbReference type="NCBI Taxonomy" id="869390"/>
    <lineage>
        <taxon>Eukaryota</taxon>
        <taxon>Fungi</taxon>
        <taxon>Dikarya</taxon>
        <taxon>Ascomycota</taxon>
        <taxon>Pezizomycotina</taxon>
        <taxon>Dothideomycetes</taxon>
        <taxon>Dothideomycetes incertae sedis</taxon>
        <taxon>Botryosphaeriales</taxon>
        <taxon>Botryosphaeriaceae</taxon>
        <taxon>Lasiodiplodia</taxon>
    </lineage>
</organism>
<dbReference type="AlphaFoldDB" id="A0AA39Y7C7"/>
<proteinExistence type="predicted"/>
<name>A0AA39Y7C7_9PEZI</name>
<feature type="region of interest" description="Disordered" evidence="1">
    <location>
        <begin position="146"/>
        <end position="168"/>
    </location>
</feature>
<sequence length="168" mass="19229">MSTGWDVRRIINSNINPLVSLEDYLIAEFPDPEDRRGFTDAELESVRHDMRVRQNPIPVDEFIHQVESMSFFDKAESEKLLGWMSRDFVSWVPLGRDSIDGTAYRVVLDVSRFRNVQPYSHHGRGPGCLLGTNFITLNVLGADTSVQESSRSNRRKENYTDNDGFTTT</sequence>
<evidence type="ECO:0000313" key="3">
    <source>
        <dbReference type="Proteomes" id="UP001175001"/>
    </source>
</evidence>
<dbReference type="Proteomes" id="UP001175001">
    <property type="component" value="Unassembled WGS sequence"/>
</dbReference>
<gene>
    <name evidence="2" type="ORF">DIS24_g7754</name>
</gene>
<dbReference type="EMBL" id="JAUJDW010000050">
    <property type="protein sequence ID" value="KAK0647399.1"/>
    <property type="molecule type" value="Genomic_DNA"/>
</dbReference>